<evidence type="ECO:0000313" key="9">
    <source>
        <dbReference type="EMBL" id="HJC72792.1"/>
    </source>
</evidence>
<comment type="similarity">
    <text evidence="2 7">Belongs to the dihydrofolate reductase family.</text>
</comment>
<dbReference type="GO" id="GO:0050661">
    <property type="term" value="F:NADP binding"/>
    <property type="evidence" value="ECO:0007669"/>
    <property type="project" value="InterPro"/>
</dbReference>
<dbReference type="EC" id="1.5.1.3" evidence="3 7"/>
<dbReference type="SUPFAM" id="SSF53597">
    <property type="entry name" value="Dihydrofolate reductase-like"/>
    <property type="match status" value="1"/>
</dbReference>
<protein>
    <recommendedName>
        <fullName evidence="3 7">Dihydrofolate reductase</fullName>
        <ecNumber evidence="3 7">1.5.1.3</ecNumber>
    </recommendedName>
</protein>
<dbReference type="GO" id="GO:0046452">
    <property type="term" value="P:dihydrofolate metabolic process"/>
    <property type="evidence" value="ECO:0007669"/>
    <property type="project" value="TreeGrafter"/>
</dbReference>
<comment type="function">
    <text evidence="7">Key enzyme in folate metabolism. Catalyzes an essential reaction for de novo glycine and purine synthesis, and for DNA precursor synthesis.</text>
</comment>
<evidence type="ECO:0000256" key="4">
    <source>
        <dbReference type="ARBA" id="ARBA00022563"/>
    </source>
</evidence>
<evidence type="ECO:0000256" key="2">
    <source>
        <dbReference type="ARBA" id="ARBA00009539"/>
    </source>
</evidence>
<dbReference type="InterPro" id="IPR012259">
    <property type="entry name" value="DHFR"/>
</dbReference>
<organism evidence="9 10">
    <name type="scientific">Candidatus Ruthenibacterium merdavium</name>
    <dbReference type="NCBI Taxonomy" id="2838752"/>
    <lineage>
        <taxon>Bacteria</taxon>
        <taxon>Bacillati</taxon>
        <taxon>Bacillota</taxon>
        <taxon>Clostridia</taxon>
        <taxon>Eubacteriales</taxon>
        <taxon>Oscillospiraceae</taxon>
        <taxon>Ruthenibacterium</taxon>
    </lineage>
</organism>
<dbReference type="GO" id="GO:0006730">
    <property type="term" value="P:one-carbon metabolic process"/>
    <property type="evidence" value="ECO:0007669"/>
    <property type="project" value="UniProtKB-KW"/>
</dbReference>
<dbReference type="PRINTS" id="PR00070">
    <property type="entry name" value="DHFR"/>
</dbReference>
<sequence>MDLIVAVGADWGIGCEGDLLFSIPEDMKYFRTMTQGKVVVMGRKTLESLPGGKPLKNRTNIVLSQNPDYAVEGAQVCQSLDEVRKAVRAYAEDDVMVLGGAGIYRALLPYCKRAYVTHVEATAPADTYFPDLTKEPGWALVKEGEQQEHEGLRYRFCVYENSAVKA</sequence>
<keyword evidence="6 7" id="KW-0560">Oxidoreductase</keyword>
<dbReference type="EMBL" id="DWWA01000042">
    <property type="protein sequence ID" value="HJC72792.1"/>
    <property type="molecule type" value="Genomic_DNA"/>
</dbReference>
<dbReference type="PIRSF" id="PIRSF000194">
    <property type="entry name" value="DHFR"/>
    <property type="match status" value="1"/>
</dbReference>
<evidence type="ECO:0000256" key="1">
    <source>
        <dbReference type="ARBA" id="ARBA00004903"/>
    </source>
</evidence>
<feature type="domain" description="DHFR" evidence="8">
    <location>
        <begin position="1"/>
        <end position="161"/>
    </location>
</feature>
<evidence type="ECO:0000256" key="6">
    <source>
        <dbReference type="ARBA" id="ARBA00023002"/>
    </source>
</evidence>
<comment type="pathway">
    <text evidence="1 7">Cofactor biosynthesis; tetrahydrofolate biosynthesis; 5,6,7,8-tetrahydrofolate from 7,8-dihydrofolate: step 1/1.</text>
</comment>
<accession>A0A9D2TLF1</accession>
<comment type="caution">
    <text evidence="9">The sequence shown here is derived from an EMBL/GenBank/DDBJ whole genome shotgun (WGS) entry which is preliminary data.</text>
</comment>
<dbReference type="Pfam" id="PF00186">
    <property type="entry name" value="DHFR_1"/>
    <property type="match status" value="1"/>
</dbReference>
<reference evidence="9" key="2">
    <citation type="submission" date="2021-04" db="EMBL/GenBank/DDBJ databases">
        <authorList>
            <person name="Gilroy R."/>
        </authorList>
    </citation>
    <scope>NUCLEOTIDE SEQUENCE</scope>
    <source>
        <strain evidence="9">5933</strain>
    </source>
</reference>
<keyword evidence="4 7" id="KW-0554">One-carbon metabolism</keyword>
<dbReference type="GO" id="GO:0004146">
    <property type="term" value="F:dihydrofolate reductase activity"/>
    <property type="evidence" value="ECO:0007669"/>
    <property type="project" value="UniProtKB-EC"/>
</dbReference>
<evidence type="ECO:0000256" key="3">
    <source>
        <dbReference type="ARBA" id="ARBA00012856"/>
    </source>
</evidence>
<evidence type="ECO:0000313" key="10">
    <source>
        <dbReference type="Proteomes" id="UP000823918"/>
    </source>
</evidence>
<comment type="catalytic activity">
    <reaction evidence="7">
        <text>(6S)-5,6,7,8-tetrahydrofolate + NADP(+) = 7,8-dihydrofolate + NADPH + H(+)</text>
        <dbReference type="Rhea" id="RHEA:15009"/>
        <dbReference type="ChEBI" id="CHEBI:15378"/>
        <dbReference type="ChEBI" id="CHEBI:57451"/>
        <dbReference type="ChEBI" id="CHEBI:57453"/>
        <dbReference type="ChEBI" id="CHEBI:57783"/>
        <dbReference type="ChEBI" id="CHEBI:58349"/>
        <dbReference type="EC" id="1.5.1.3"/>
    </reaction>
</comment>
<keyword evidence="5 7" id="KW-0521">NADP</keyword>
<dbReference type="GO" id="GO:0046655">
    <property type="term" value="P:folic acid metabolic process"/>
    <property type="evidence" value="ECO:0007669"/>
    <property type="project" value="TreeGrafter"/>
</dbReference>
<dbReference type="CDD" id="cd00209">
    <property type="entry name" value="DHFR"/>
    <property type="match status" value="1"/>
</dbReference>
<gene>
    <name evidence="9" type="ORF">H9698_08395</name>
</gene>
<dbReference type="InterPro" id="IPR024072">
    <property type="entry name" value="DHFR-like_dom_sf"/>
</dbReference>
<dbReference type="AlphaFoldDB" id="A0A9D2TLF1"/>
<dbReference type="InterPro" id="IPR001796">
    <property type="entry name" value="DHFR_dom"/>
</dbReference>
<evidence type="ECO:0000259" key="8">
    <source>
        <dbReference type="PROSITE" id="PS51330"/>
    </source>
</evidence>
<evidence type="ECO:0000256" key="7">
    <source>
        <dbReference type="PIRNR" id="PIRNR000194"/>
    </source>
</evidence>
<dbReference type="Proteomes" id="UP000823918">
    <property type="component" value="Unassembled WGS sequence"/>
</dbReference>
<name>A0A9D2TLF1_9FIRM</name>
<evidence type="ECO:0000256" key="5">
    <source>
        <dbReference type="ARBA" id="ARBA00022857"/>
    </source>
</evidence>
<reference evidence="9" key="1">
    <citation type="journal article" date="2021" name="PeerJ">
        <title>Extensive microbial diversity within the chicken gut microbiome revealed by metagenomics and culture.</title>
        <authorList>
            <person name="Gilroy R."/>
            <person name="Ravi A."/>
            <person name="Getino M."/>
            <person name="Pursley I."/>
            <person name="Horton D.L."/>
            <person name="Alikhan N.F."/>
            <person name="Baker D."/>
            <person name="Gharbi K."/>
            <person name="Hall N."/>
            <person name="Watson M."/>
            <person name="Adriaenssens E.M."/>
            <person name="Foster-Nyarko E."/>
            <person name="Jarju S."/>
            <person name="Secka A."/>
            <person name="Antonio M."/>
            <person name="Oren A."/>
            <person name="Chaudhuri R.R."/>
            <person name="La Ragione R."/>
            <person name="Hildebrand F."/>
            <person name="Pallen M.J."/>
        </authorList>
    </citation>
    <scope>NUCLEOTIDE SEQUENCE</scope>
    <source>
        <strain evidence="9">5933</strain>
    </source>
</reference>
<dbReference type="PANTHER" id="PTHR48069">
    <property type="entry name" value="DIHYDROFOLATE REDUCTASE"/>
    <property type="match status" value="1"/>
</dbReference>
<proteinExistence type="inferred from homology"/>
<dbReference type="PANTHER" id="PTHR48069:SF3">
    <property type="entry name" value="DIHYDROFOLATE REDUCTASE"/>
    <property type="match status" value="1"/>
</dbReference>
<dbReference type="PROSITE" id="PS51330">
    <property type="entry name" value="DHFR_2"/>
    <property type="match status" value="1"/>
</dbReference>
<dbReference type="GO" id="GO:0046654">
    <property type="term" value="P:tetrahydrofolate biosynthetic process"/>
    <property type="evidence" value="ECO:0007669"/>
    <property type="project" value="InterPro"/>
</dbReference>
<dbReference type="Gene3D" id="3.40.430.10">
    <property type="entry name" value="Dihydrofolate Reductase, subunit A"/>
    <property type="match status" value="1"/>
</dbReference>